<dbReference type="GeneID" id="116309073"/>
<protein>
    <submittedName>
        <fullName evidence="6">Erbin-like</fullName>
    </submittedName>
</protein>
<keyword evidence="5" id="KW-1185">Reference proteome</keyword>
<proteinExistence type="predicted"/>
<dbReference type="SUPFAM" id="SSF47473">
    <property type="entry name" value="EF-hand"/>
    <property type="match status" value="1"/>
</dbReference>
<dbReference type="SMART" id="SM00228">
    <property type="entry name" value="PDZ"/>
    <property type="match status" value="1"/>
</dbReference>
<dbReference type="PROSITE" id="PS50106">
    <property type="entry name" value="PDZ"/>
    <property type="match status" value="1"/>
</dbReference>
<name>A0A6P8J6N7_ACTTE</name>
<dbReference type="PANTHER" id="PTHR23048">
    <property type="entry name" value="MYOSIN LIGHT CHAIN 1, 3"/>
    <property type="match status" value="1"/>
</dbReference>
<dbReference type="InterPro" id="IPR011992">
    <property type="entry name" value="EF-hand-dom_pair"/>
</dbReference>
<keyword evidence="1" id="KW-0677">Repeat</keyword>
<evidence type="ECO:0000313" key="5">
    <source>
        <dbReference type="Proteomes" id="UP000515163"/>
    </source>
</evidence>
<organism evidence="5 6">
    <name type="scientific">Actinia tenebrosa</name>
    <name type="common">Australian red waratah sea anemone</name>
    <dbReference type="NCBI Taxonomy" id="6105"/>
    <lineage>
        <taxon>Eukaryota</taxon>
        <taxon>Metazoa</taxon>
        <taxon>Cnidaria</taxon>
        <taxon>Anthozoa</taxon>
        <taxon>Hexacorallia</taxon>
        <taxon>Actiniaria</taxon>
        <taxon>Actiniidae</taxon>
        <taxon>Actinia</taxon>
    </lineage>
</organism>
<feature type="compositionally biased region" description="Polar residues" evidence="2">
    <location>
        <begin position="14"/>
        <end position="33"/>
    </location>
</feature>
<feature type="region of interest" description="Disordered" evidence="2">
    <location>
        <begin position="14"/>
        <end position="64"/>
    </location>
</feature>
<feature type="domain" description="PDZ" evidence="3">
    <location>
        <begin position="153"/>
        <end position="239"/>
    </location>
</feature>
<dbReference type="InterPro" id="IPR036034">
    <property type="entry name" value="PDZ_sf"/>
</dbReference>
<dbReference type="FunFam" id="1.10.238.10:FF:000001">
    <property type="entry name" value="Calmodulin 1"/>
    <property type="match status" value="1"/>
</dbReference>
<evidence type="ECO:0000259" key="4">
    <source>
        <dbReference type="PROSITE" id="PS50222"/>
    </source>
</evidence>
<evidence type="ECO:0000313" key="6">
    <source>
        <dbReference type="RefSeq" id="XP_031575472.1"/>
    </source>
</evidence>
<dbReference type="Gene3D" id="2.30.42.10">
    <property type="match status" value="1"/>
</dbReference>
<dbReference type="InParanoid" id="A0A6P8J6N7"/>
<dbReference type="Proteomes" id="UP000515163">
    <property type="component" value="Unplaced"/>
</dbReference>
<dbReference type="SUPFAM" id="SSF50156">
    <property type="entry name" value="PDZ domain-like"/>
    <property type="match status" value="1"/>
</dbReference>
<dbReference type="RefSeq" id="XP_031575472.1">
    <property type="nucleotide sequence ID" value="XM_031719612.1"/>
</dbReference>
<dbReference type="GO" id="GO:0016460">
    <property type="term" value="C:myosin II complex"/>
    <property type="evidence" value="ECO:0007669"/>
    <property type="project" value="TreeGrafter"/>
</dbReference>
<dbReference type="GO" id="GO:0005509">
    <property type="term" value="F:calcium ion binding"/>
    <property type="evidence" value="ECO:0007669"/>
    <property type="project" value="InterPro"/>
</dbReference>
<dbReference type="KEGG" id="aten:116309073"/>
<reference evidence="6" key="1">
    <citation type="submission" date="2025-08" db="UniProtKB">
        <authorList>
            <consortium name="RefSeq"/>
        </authorList>
    </citation>
    <scope>IDENTIFICATION</scope>
</reference>
<accession>A0A6P8J6N7</accession>
<dbReference type="InterPro" id="IPR001478">
    <property type="entry name" value="PDZ"/>
</dbReference>
<dbReference type="InterPro" id="IPR002048">
    <property type="entry name" value="EF_hand_dom"/>
</dbReference>
<dbReference type="AlphaFoldDB" id="A0A6P8J6N7"/>
<dbReference type="CDD" id="cd00136">
    <property type="entry name" value="PDZ_canonical"/>
    <property type="match status" value="1"/>
</dbReference>
<feature type="compositionally biased region" description="Polar residues" evidence="2">
    <location>
        <begin position="48"/>
        <end position="59"/>
    </location>
</feature>
<dbReference type="OrthoDB" id="10033291at2759"/>
<evidence type="ECO:0000256" key="2">
    <source>
        <dbReference type="SAM" id="MobiDB-lite"/>
    </source>
</evidence>
<gene>
    <name evidence="6" type="primary">LOC116309073</name>
</gene>
<evidence type="ECO:0000256" key="1">
    <source>
        <dbReference type="ARBA" id="ARBA00022737"/>
    </source>
</evidence>
<dbReference type="Pfam" id="PF00595">
    <property type="entry name" value="PDZ"/>
    <property type="match status" value="1"/>
</dbReference>
<dbReference type="Gene3D" id="1.10.238.10">
    <property type="entry name" value="EF-hand"/>
    <property type="match status" value="1"/>
</dbReference>
<feature type="domain" description="EF-hand" evidence="4">
    <location>
        <begin position="263"/>
        <end position="298"/>
    </location>
</feature>
<dbReference type="PANTHER" id="PTHR23048:SF0">
    <property type="entry name" value="CALMODULIN LIKE 3"/>
    <property type="match status" value="1"/>
</dbReference>
<dbReference type="PROSITE" id="PS50222">
    <property type="entry name" value="EF_HAND_2"/>
    <property type="match status" value="1"/>
</dbReference>
<sequence>MAWISEFFSYITGNSAEQPEASTATTPSPNDKPNPSKLKAEPERELQSIASSSGTQSLGIENRGLDDIDEEQDQEGFYNDQPILSFSRLTSSIENRRLSRLAEKDHWFTPPLRRAGPFITREEPVNIPSLREPSQGTKEFAKRKRKKSLEYTTVEIKRGPSDELGFKIEGGLDSPIIPGDPGIFVQHVVPKGPAYAKLYPGDRILAVNDVNVSHVTRREAKEIISNTTGPVIAIYVKRATRRQQTIQSILSGVKAKDSFFTKEQLEELDDAFSVFSKDTSGFVKISKIFNLIRSLGHNPAEHVVWVYLNELGLTANSKLSFYDFVELMTVIVSEQNRENELSAASNVFDTEERGFVTVMELKEAFERMPGRESMLDSELKEIMTNADPSKKGIIRLRDFETLLQPSITLY</sequence>
<evidence type="ECO:0000259" key="3">
    <source>
        <dbReference type="PROSITE" id="PS50106"/>
    </source>
</evidence>
<dbReference type="InterPro" id="IPR050230">
    <property type="entry name" value="CALM/Myosin/TropC-like"/>
</dbReference>